<organism evidence="3">
    <name type="scientific">viral metagenome</name>
    <dbReference type="NCBI Taxonomy" id="1070528"/>
    <lineage>
        <taxon>unclassified sequences</taxon>
        <taxon>metagenomes</taxon>
        <taxon>organismal metagenomes</taxon>
    </lineage>
</organism>
<evidence type="ECO:0000313" key="3">
    <source>
        <dbReference type="EMBL" id="QJA65969.1"/>
    </source>
</evidence>
<dbReference type="Pfam" id="PF00436">
    <property type="entry name" value="SSB"/>
    <property type="match status" value="1"/>
</dbReference>
<dbReference type="SUPFAM" id="SSF50249">
    <property type="entry name" value="Nucleic acid-binding proteins"/>
    <property type="match status" value="1"/>
</dbReference>
<name>A0A6M3J7B1_9ZZZZ</name>
<feature type="compositionally biased region" description="Acidic residues" evidence="2">
    <location>
        <begin position="143"/>
        <end position="153"/>
    </location>
</feature>
<dbReference type="GO" id="GO:0009295">
    <property type="term" value="C:nucleoid"/>
    <property type="evidence" value="ECO:0007669"/>
    <property type="project" value="TreeGrafter"/>
</dbReference>
<dbReference type="GO" id="GO:0006260">
    <property type="term" value="P:DNA replication"/>
    <property type="evidence" value="ECO:0007669"/>
    <property type="project" value="InterPro"/>
</dbReference>
<gene>
    <name evidence="4" type="ORF">MM415A00178_0004</name>
    <name evidence="3" type="ORF">MM415B00368_0004</name>
</gene>
<evidence type="ECO:0000313" key="4">
    <source>
        <dbReference type="EMBL" id="QJA84594.1"/>
    </source>
</evidence>
<dbReference type="NCBIfam" id="TIGR00621">
    <property type="entry name" value="ssb"/>
    <property type="match status" value="1"/>
</dbReference>
<protein>
    <submittedName>
        <fullName evidence="3">Putative single-stranded DNA-binding protein</fullName>
    </submittedName>
</protein>
<dbReference type="InterPro" id="IPR012340">
    <property type="entry name" value="NA-bd_OB-fold"/>
</dbReference>
<feature type="compositionally biased region" description="Basic and acidic residues" evidence="2">
    <location>
        <begin position="84"/>
        <end position="101"/>
    </location>
</feature>
<dbReference type="AlphaFoldDB" id="A0A6M3J7B1"/>
<dbReference type="EMBL" id="MT141547">
    <property type="protein sequence ID" value="QJA65969.1"/>
    <property type="molecule type" value="Genomic_DNA"/>
</dbReference>
<reference evidence="3" key="1">
    <citation type="submission" date="2020-03" db="EMBL/GenBank/DDBJ databases">
        <title>The deep terrestrial virosphere.</title>
        <authorList>
            <person name="Holmfeldt K."/>
            <person name="Nilsson E."/>
            <person name="Simone D."/>
            <person name="Lopez-Fernandez M."/>
            <person name="Wu X."/>
            <person name="de Brujin I."/>
            <person name="Lundin D."/>
            <person name="Andersson A."/>
            <person name="Bertilsson S."/>
            <person name="Dopson M."/>
        </authorList>
    </citation>
    <scope>NUCLEOTIDE SEQUENCE</scope>
    <source>
        <strain evidence="4">MM415A00178</strain>
        <strain evidence="3">MM415B00368</strain>
    </source>
</reference>
<dbReference type="InterPro" id="IPR000424">
    <property type="entry name" value="Primosome_PriB/ssb"/>
</dbReference>
<dbReference type="Gene3D" id="2.40.50.140">
    <property type="entry name" value="Nucleic acid-binding proteins"/>
    <property type="match status" value="1"/>
</dbReference>
<dbReference type="CDD" id="cd04496">
    <property type="entry name" value="SSB_OBF"/>
    <property type="match status" value="1"/>
</dbReference>
<feature type="region of interest" description="Disordered" evidence="2">
    <location>
        <begin position="84"/>
        <end position="153"/>
    </location>
</feature>
<sequence length="153" mass="17156">MGSVNKAIILGFLGADPEVRTIGNGQTVANLRVATTEKWTDKGGQRQEKTEWHRVVVWGQQAEHCGQYLTKGRQVYIEGSIETRKWSDKDGNERQSTEIKARSVVFLGSGDGQSRSKPSQHEQSKRDGYQPAPRADFRSQDAPQEDPEIDLPF</sequence>
<accession>A0A6M3J7B1</accession>
<dbReference type="PANTHER" id="PTHR10302">
    <property type="entry name" value="SINGLE-STRANDED DNA-BINDING PROTEIN"/>
    <property type="match status" value="1"/>
</dbReference>
<dbReference type="PROSITE" id="PS50935">
    <property type="entry name" value="SSB"/>
    <property type="match status" value="1"/>
</dbReference>
<dbReference type="InterPro" id="IPR011344">
    <property type="entry name" value="ssDNA-bd"/>
</dbReference>
<dbReference type="PIRSF" id="PIRSF002070">
    <property type="entry name" value="SSB"/>
    <property type="match status" value="1"/>
</dbReference>
<proteinExistence type="inferred from homology"/>
<dbReference type="PANTHER" id="PTHR10302:SF0">
    <property type="entry name" value="SINGLE-STRANDED DNA-BINDING PROTEIN, MITOCHONDRIAL"/>
    <property type="match status" value="1"/>
</dbReference>
<dbReference type="EMBL" id="MT142532">
    <property type="protein sequence ID" value="QJA84594.1"/>
    <property type="molecule type" value="Genomic_DNA"/>
</dbReference>
<dbReference type="GO" id="GO:0003697">
    <property type="term" value="F:single-stranded DNA binding"/>
    <property type="evidence" value="ECO:0007669"/>
    <property type="project" value="InterPro"/>
</dbReference>
<evidence type="ECO:0000256" key="1">
    <source>
        <dbReference type="ARBA" id="ARBA00023125"/>
    </source>
</evidence>
<evidence type="ECO:0000256" key="2">
    <source>
        <dbReference type="SAM" id="MobiDB-lite"/>
    </source>
</evidence>
<keyword evidence="1 3" id="KW-0238">DNA-binding</keyword>
<feature type="compositionally biased region" description="Basic and acidic residues" evidence="2">
    <location>
        <begin position="119"/>
        <end position="128"/>
    </location>
</feature>
<dbReference type="HAMAP" id="MF_00984">
    <property type="entry name" value="SSB"/>
    <property type="match status" value="1"/>
</dbReference>